<reference evidence="3 4" key="1">
    <citation type="submission" date="2016-04" db="EMBL/GenBank/DDBJ databases">
        <title>Draft genome of Fonsecaea erecta CBS 125763.</title>
        <authorList>
            <person name="Weiss V.A."/>
            <person name="Vicente V.A."/>
            <person name="Raittz R.T."/>
            <person name="Moreno L.F."/>
            <person name="De Souza E.M."/>
            <person name="Pedrosa F.O."/>
            <person name="Steffens M.B."/>
            <person name="Faoro H."/>
            <person name="Tadra-Sfeir M.Z."/>
            <person name="Najafzadeh M.J."/>
            <person name="Felipe M.S."/>
            <person name="Teixeira M."/>
            <person name="Sun J."/>
            <person name="Xi L."/>
            <person name="Gomes R."/>
            <person name="De Azevedo C.M."/>
            <person name="Salgado C.G."/>
            <person name="Da Silva M.B."/>
            <person name="Nascimento M.F."/>
            <person name="Queiroz-Telles F."/>
            <person name="Attili D.S."/>
            <person name="Gorbushina A."/>
        </authorList>
    </citation>
    <scope>NUCLEOTIDE SEQUENCE [LARGE SCALE GENOMIC DNA]</scope>
    <source>
        <strain evidence="3 4">CBS 125763</strain>
    </source>
</reference>
<sequence>MGLPYSKEIHSAFDQVTPLVAAGFEVLQTTKDIAILLAIIQVVTVITLILILLALLALLLTVNPDLAREREQLVTPAMRWLASWVFKYGAPAKTLLKITFVTGGLVSGYAVWQGLATGHSEPTGDENKSEETEEKAEEDKAKGKAKDGDNTDEKNGKEGNKKK</sequence>
<proteinExistence type="predicted"/>
<keyword evidence="2" id="KW-0812">Transmembrane</keyword>
<feature type="compositionally biased region" description="Basic and acidic residues" evidence="1">
    <location>
        <begin position="137"/>
        <end position="163"/>
    </location>
</feature>
<dbReference type="RefSeq" id="XP_018695032.1">
    <property type="nucleotide sequence ID" value="XM_018835382.1"/>
</dbReference>
<evidence type="ECO:0000256" key="2">
    <source>
        <dbReference type="SAM" id="Phobius"/>
    </source>
</evidence>
<feature type="transmembrane region" description="Helical" evidence="2">
    <location>
        <begin position="33"/>
        <end position="60"/>
    </location>
</feature>
<accession>A0A178ZRN7</accession>
<dbReference type="Proteomes" id="UP000078343">
    <property type="component" value="Unassembled WGS sequence"/>
</dbReference>
<feature type="region of interest" description="Disordered" evidence="1">
    <location>
        <begin position="118"/>
        <end position="163"/>
    </location>
</feature>
<gene>
    <name evidence="3" type="ORF">AYL99_03868</name>
</gene>
<keyword evidence="2" id="KW-1133">Transmembrane helix</keyword>
<dbReference type="AlphaFoldDB" id="A0A178ZRN7"/>
<comment type="caution">
    <text evidence="3">The sequence shown here is derived from an EMBL/GenBank/DDBJ whole genome shotgun (WGS) entry which is preliminary data.</text>
</comment>
<keyword evidence="4" id="KW-1185">Reference proteome</keyword>
<evidence type="ECO:0000313" key="4">
    <source>
        <dbReference type="Proteomes" id="UP000078343"/>
    </source>
</evidence>
<organism evidence="3 4">
    <name type="scientific">Fonsecaea erecta</name>
    <dbReference type="NCBI Taxonomy" id="1367422"/>
    <lineage>
        <taxon>Eukaryota</taxon>
        <taxon>Fungi</taxon>
        <taxon>Dikarya</taxon>
        <taxon>Ascomycota</taxon>
        <taxon>Pezizomycotina</taxon>
        <taxon>Eurotiomycetes</taxon>
        <taxon>Chaetothyriomycetidae</taxon>
        <taxon>Chaetothyriales</taxon>
        <taxon>Herpotrichiellaceae</taxon>
        <taxon>Fonsecaea</taxon>
    </lineage>
</organism>
<name>A0A178ZRN7_9EURO</name>
<evidence type="ECO:0000313" key="3">
    <source>
        <dbReference type="EMBL" id="OAP61665.1"/>
    </source>
</evidence>
<dbReference type="GeneID" id="30008037"/>
<dbReference type="OrthoDB" id="3647at2759"/>
<keyword evidence="2" id="KW-0472">Membrane</keyword>
<dbReference type="EMBL" id="LVYI01000003">
    <property type="protein sequence ID" value="OAP61665.1"/>
    <property type="molecule type" value="Genomic_DNA"/>
</dbReference>
<evidence type="ECO:0000256" key="1">
    <source>
        <dbReference type="SAM" id="MobiDB-lite"/>
    </source>
</evidence>
<protein>
    <submittedName>
        <fullName evidence="3">Uncharacterized protein</fullName>
    </submittedName>
</protein>